<feature type="transmembrane region" description="Helical" evidence="1">
    <location>
        <begin position="125"/>
        <end position="144"/>
    </location>
</feature>
<dbReference type="Proteomes" id="UP001164746">
    <property type="component" value="Chromosome 7"/>
</dbReference>
<keyword evidence="1" id="KW-0472">Membrane</keyword>
<dbReference type="SUPFAM" id="SSF49313">
    <property type="entry name" value="Cadherin-like"/>
    <property type="match status" value="1"/>
</dbReference>
<dbReference type="Gene3D" id="2.60.40.60">
    <property type="entry name" value="Cadherins"/>
    <property type="match status" value="1"/>
</dbReference>
<dbReference type="CDD" id="cd11304">
    <property type="entry name" value="Cadherin_repeat"/>
    <property type="match status" value="1"/>
</dbReference>
<sequence length="145" mass="14474">ATSSSAATDTGTATLTLSITDRTLWTQTSYVACLSGTSMAAGASIGTYASTDATSTQTVAFTVTGGADQAKFAIDSSTGALTVAASNTLETTTKYVYIVELTATITGVLAEVTTVYVALACSSGAGQITALLGVLLMSVLPSLFC</sequence>
<keyword evidence="1" id="KW-1133">Transmembrane helix</keyword>
<evidence type="ECO:0000313" key="3">
    <source>
        <dbReference type="Proteomes" id="UP001164746"/>
    </source>
</evidence>
<evidence type="ECO:0008006" key="4">
    <source>
        <dbReference type="Google" id="ProtNLM"/>
    </source>
</evidence>
<dbReference type="InterPro" id="IPR015919">
    <property type="entry name" value="Cadherin-like_sf"/>
</dbReference>
<keyword evidence="3" id="KW-1185">Reference proteome</keyword>
<feature type="non-terminal residue" evidence="2">
    <location>
        <position position="1"/>
    </location>
</feature>
<proteinExistence type="predicted"/>
<name>A0ABY7EL95_MYAAR</name>
<evidence type="ECO:0000313" key="2">
    <source>
        <dbReference type="EMBL" id="WAR10758.1"/>
    </source>
</evidence>
<feature type="transmembrane region" description="Helical" evidence="1">
    <location>
        <begin position="95"/>
        <end position="119"/>
    </location>
</feature>
<evidence type="ECO:0000256" key="1">
    <source>
        <dbReference type="SAM" id="Phobius"/>
    </source>
</evidence>
<protein>
    <recommendedName>
        <fullName evidence="4">Cadherin domain-containing protein</fullName>
    </recommendedName>
</protein>
<reference evidence="2" key="1">
    <citation type="submission" date="2022-11" db="EMBL/GenBank/DDBJ databases">
        <title>Centuries of genome instability and evolution in soft-shell clam transmissible cancer (bioRxiv).</title>
        <authorList>
            <person name="Hart S.F.M."/>
            <person name="Yonemitsu M.A."/>
            <person name="Giersch R.M."/>
            <person name="Beal B.F."/>
            <person name="Arriagada G."/>
            <person name="Davis B.W."/>
            <person name="Ostrander E.A."/>
            <person name="Goff S.P."/>
            <person name="Metzger M.J."/>
        </authorList>
    </citation>
    <scope>NUCLEOTIDE SEQUENCE</scope>
    <source>
        <strain evidence="2">MELC-2E11</strain>
        <tissue evidence="2">Siphon/mantle</tissue>
    </source>
</reference>
<keyword evidence="1" id="KW-0812">Transmembrane</keyword>
<gene>
    <name evidence="2" type="ORF">MAR_035834</name>
</gene>
<dbReference type="EMBL" id="CP111018">
    <property type="protein sequence ID" value="WAR10758.1"/>
    <property type="molecule type" value="Genomic_DNA"/>
</dbReference>
<organism evidence="2 3">
    <name type="scientific">Mya arenaria</name>
    <name type="common">Soft-shell clam</name>
    <dbReference type="NCBI Taxonomy" id="6604"/>
    <lineage>
        <taxon>Eukaryota</taxon>
        <taxon>Metazoa</taxon>
        <taxon>Spiralia</taxon>
        <taxon>Lophotrochozoa</taxon>
        <taxon>Mollusca</taxon>
        <taxon>Bivalvia</taxon>
        <taxon>Autobranchia</taxon>
        <taxon>Heteroconchia</taxon>
        <taxon>Euheterodonta</taxon>
        <taxon>Imparidentia</taxon>
        <taxon>Neoheterodontei</taxon>
        <taxon>Myida</taxon>
        <taxon>Myoidea</taxon>
        <taxon>Myidae</taxon>
        <taxon>Mya</taxon>
    </lineage>
</organism>
<accession>A0ABY7EL95</accession>